<reference evidence="2 3" key="1">
    <citation type="submission" date="2020-12" db="EMBL/GenBank/DDBJ databases">
        <title>Revised draft genomes of Rhodomicrobium vannielii ATCC 17100 and Rhodomicrobium udaipurense JA643.</title>
        <authorList>
            <person name="Conners E.M."/>
            <person name="Davenport E.J."/>
            <person name="Bose A."/>
        </authorList>
    </citation>
    <scope>NUCLEOTIDE SEQUENCE [LARGE SCALE GENOMIC DNA]</scope>
    <source>
        <strain evidence="2 3">JA643</strain>
    </source>
</reference>
<gene>
    <name evidence="2" type="ORF">JDN41_13015</name>
</gene>
<keyword evidence="3" id="KW-1185">Reference proteome</keyword>
<feature type="transmembrane region" description="Helical" evidence="1">
    <location>
        <begin position="161"/>
        <end position="180"/>
    </location>
</feature>
<sequence length="195" mass="21308">MAESDVETRAHAEAAEPRSTHVLYKAIPQVVVLVLTLIGVAYTSMTRQALIGYWEFLALITGLVCIISGWPHARTRPERVRLVWTQALHWTAFLVAMNLLLISDVQRMLSTDATGLAILLLLALGTFVAGVHTLSWQTCVLGLVMALSVPAIAWIEESALVLVFVLLMLLVVGGVILTTARRGRGRDDRLGEEAL</sequence>
<keyword evidence="1" id="KW-0812">Transmembrane</keyword>
<keyword evidence="1" id="KW-0472">Membrane</keyword>
<feature type="transmembrane region" description="Helical" evidence="1">
    <location>
        <begin position="26"/>
        <end position="45"/>
    </location>
</feature>
<protein>
    <submittedName>
        <fullName evidence="2">Uncharacterized protein</fullName>
    </submittedName>
</protein>
<evidence type="ECO:0000313" key="2">
    <source>
        <dbReference type="EMBL" id="MBJ7544469.1"/>
    </source>
</evidence>
<evidence type="ECO:0000313" key="3">
    <source>
        <dbReference type="Proteomes" id="UP000623250"/>
    </source>
</evidence>
<feature type="transmembrane region" description="Helical" evidence="1">
    <location>
        <begin position="113"/>
        <end position="131"/>
    </location>
</feature>
<dbReference type="RefSeq" id="WP_037239706.1">
    <property type="nucleotide sequence ID" value="NZ_JAEMUK010000079.1"/>
</dbReference>
<comment type="caution">
    <text evidence="2">The sequence shown here is derived from an EMBL/GenBank/DDBJ whole genome shotgun (WGS) entry which is preliminary data.</text>
</comment>
<keyword evidence="1" id="KW-1133">Transmembrane helix</keyword>
<dbReference type="AlphaFoldDB" id="A0A8I1GGL6"/>
<feature type="transmembrane region" description="Helical" evidence="1">
    <location>
        <begin position="82"/>
        <end position="101"/>
    </location>
</feature>
<evidence type="ECO:0000256" key="1">
    <source>
        <dbReference type="SAM" id="Phobius"/>
    </source>
</evidence>
<feature type="transmembrane region" description="Helical" evidence="1">
    <location>
        <begin position="51"/>
        <end position="70"/>
    </location>
</feature>
<proteinExistence type="predicted"/>
<name>A0A8I1GGL6_9HYPH</name>
<accession>A0A8I1GGL6</accession>
<dbReference type="EMBL" id="JAEMUK010000079">
    <property type="protein sequence ID" value="MBJ7544469.1"/>
    <property type="molecule type" value="Genomic_DNA"/>
</dbReference>
<dbReference type="Proteomes" id="UP000623250">
    <property type="component" value="Unassembled WGS sequence"/>
</dbReference>
<organism evidence="2 3">
    <name type="scientific">Rhodomicrobium udaipurense</name>
    <dbReference type="NCBI Taxonomy" id="1202716"/>
    <lineage>
        <taxon>Bacteria</taxon>
        <taxon>Pseudomonadati</taxon>
        <taxon>Pseudomonadota</taxon>
        <taxon>Alphaproteobacteria</taxon>
        <taxon>Hyphomicrobiales</taxon>
        <taxon>Hyphomicrobiaceae</taxon>
        <taxon>Rhodomicrobium</taxon>
    </lineage>
</organism>